<keyword evidence="3" id="KW-1133">Transmembrane helix</keyword>
<dbReference type="EnsemblMetazoa" id="RPRC007413-RA">
    <property type="protein sequence ID" value="RPRC007413-PA"/>
    <property type="gene ID" value="RPRC007413"/>
</dbReference>
<dbReference type="EMBL" id="ACPB03000524">
    <property type="status" value="NOT_ANNOTATED_CDS"/>
    <property type="molecule type" value="Genomic_DNA"/>
</dbReference>
<dbReference type="Proteomes" id="UP000015103">
    <property type="component" value="Unassembled WGS sequence"/>
</dbReference>
<dbReference type="Gene3D" id="1.20.1250.20">
    <property type="entry name" value="MFS general substrate transporter like domains"/>
    <property type="match status" value="1"/>
</dbReference>
<evidence type="ECO:0000256" key="3">
    <source>
        <dbReference type="ARBA" id="ARBA00022989"/>
    </source>
</evidence>
<evidence type="ECO:0000313" key="5">
    <source>
        <dbReference type="EnsemblMetazoa" id="RPRC007413-PA"/>
    </source>
</evidence>
<dbReference type="VEuPathDB" id="VectorBase:RPRC007413"/>
<evidence type="ECO:0008006" key="7">
    <source>
        <dbReference type="Google" id="ProtNLM"/>
    </source>
</evidence>
<dbReference type="PANTHER" id="PTHR23507:SF1">
    <property type="entry name" value="FI18259P1-RELATED"/>
    <property type="match status" value="1"/>
</dbReference>
<reference evidence="5" key="1">
    <citation type="submission" date="2015-05" db="UniProtKB">
        <authorList>
            <consortium name="EnsemblMetazoa"/>
        </authorList>
    </citation>
    <scope>IDENTIFICATION</scope>
</reference>
<comment type="subcellular location">
    <subcellularLocation>
        <location evidence="1">Membrane</location>
        <topology evidence="1">Multi-pass membrane protein</topology>
    </subcellularLocation>
</comment>
<dbReference type="AlphaFoldDB" id="T1HTP3"/>
<dbReference type="eggNOG" id="KOG2816">
    <property type="taxonomic scope" value="Eukaryota"/>
</dbReference>
<sequence length="319" mass="35216">ARTCAHEHKTSNNSTNVNSSDCIKNSTELNLIKAMLREVLPVFALLIAGYWRDKHGRNLPIFIYSASGQLLGTIVLLLSAIYPNQIPILVTVIVESTITGLGGSFPLLLMTAARFISARSGNKSRTSRMSFIMASYLIGMTIGFFVSGITLQKYGFTAMFGVSLGLAILVLLYFCIFIREKPKPSIKYMPIWVVFKTVFGKRENHLRRIVFLMIAVHCLYGTTLRCEANVFLIFVEKSLHLNVAEAGIYSAYRSIILSISTFIVIPFLSRVIKVKDTLLGIICAALNCASGDLLRGGIYAVEKSIVTKSIGENETGFYA</sequence>
<evidence type="ECO:0000256" key="2">
    <source>
        <dbReference type="ARBA" id="ARBA00022692"/>
    </source>
</evidence>
<dbReference type="PANTHER" id="PTHR23507">
    <property type="entry name" value="ZGC:174356"/>
    <property type="match status" value="1"/>
</dbReference>
<dbReference type="Pfam" id="PF07690">
    <property type="entry name" value="MFS_1"/>
    <property type="match status" value="1"/>
</dbReference>
<dbReference type="SUPFAM" id="SSF103473">
    <property type="entry name" value="MFS general substrate transporter"/>
    <property type="match status" value="1"/>
</dbReference>
<evidence type="ECO:0000256" key="4">
    <source>
        <dbReference type="ARBA" id="ARBA00023136"/>
    </source>
</evidence>
<proteinExistence type="predicted"/>
<dbReference type="InterPro" id="IPR036259">
    <property type="entry name" value="MFS_trans_sf"/>
</dbReference>
<dbReference type="GO" id="GO:0016020">
    <property type="term" value="C:membrane"/>
    <property type="evidence" value="ECO:0007669"/>
    <property type="project" value="UniProtKB-SubCell"/>
</dbReference>
<name>T1HTP3_RHOPR</name>
<keyword evidence="4" id="KW-0472">Membrane</keyword>
<accession>T1HTP3</accession>
<dbReference type="GO" id="GO:0022857">
    <property type="term" value="F:transmembrane transporter activity"/>
    <property type="evidence" value="ECO:0007669"/>
    <property type="project" value="InterPro"/>
</dbReference>
<protein>
    <recommendedName>
        <fullName evidence="7">Major facilitator superfamily (MFS) profile domain-containing protein</fullName>
    </recommendedName>
</protein>
<dbReference type="InterPro" id="IPR011701">
    <property type="entry name" value="MFS"/>
</dbReference>
<organism evidence="5 6">
    <name type="scientific">Rhodnius prolixus</name>
    <name type="common">Triatomid bug</name>
    <dbReference type="NCBI Taxonomy" id="13249"/>
    <lineage>
        <taxon>Eukaryota</taxon>
        <taxon>Metazoa</taxon>
        <taxon>Ecdysozoa</taxon>
        <taxon>Arthropoda</taxon>
        <taxon>Hexapoda</taxon>
        <taxon>Insecta</taxon>
        <taxon>Pterygota</taxon>
        <taxon>Neoptera</taxon>
        <taxon>Paraneoptera</taxon>
        <taxon>Hemiptera</taxon>
        <taxon>Heteroptera</taxon>
        <taxon>Panheteroptera</taxon>
        <taxon>Cimicomorpha</taxon>
        <taxon>Reduviidae</taxon>
        <taxon>Triatominae</taxon>
        <taxon>Rhodnius</taxon>
    </lineage>
</organism>
<keyword evidence="6" id="KW-1185">Reference proteome</keyword>
<evidence type="ECO:0000256" key="1">
    <source>
        <dbReference type="ARBA" id="ARBA00004141"/>
    </source>
</evidence>
<evidence type="ECO:0000313" key="6">
    <source>
        <dbReference type="Proteomes" id="UP000015103"/>
    </source>
</evidence>
<dbReference type="InParanoid" id="T1HTP3"/>
<keyword evidence="2" id="KW-0812">Transmembrane</keyword>
<dbReference type="HOGENOM" id="CLU_873130_0_0_1"/>